<sequence>MSQMELRSAAKKKEEMERDELEGPYYYSEKPTQVIQGGVHTVIKQLWNAVKNVDGMEKSEWTEWAAKGLIANLTKFREFTDLRLSNDEKIQHLINSITENTDYRVEEDDSGPTRQIRLWIPIPKEPQPTNPSHLSEQDEEEDEKDEEEEEQRPNEPTLAQPSMEQDDEESSQGSKHSEEIEIESDDDINKSIVTAVDTMTEKLEQLTTEIGIINATDPSSQDTQRRNDMIESLTAVTHSMAQILEAIKHLDKATRANIRRIETKSIANMNKSKKQMKEDMKKELKKDMGKEMEKMMEKMIEKERKDFNSYIQSQEQLAINRLNQQVKDETEAKLKAQQYKLDEHKELLILDMEQERNDMGEKWKKYIEQEKQKINTPQYPLPYHPPGAPTISTPFNTNVPVSQAIKHTNTPRSPGRQAKLTDYDKPDTYVYEGSKFTVRPQLLIDSVNNIPTLKDKDDIIYVYTAIHTVARTSGVLLTTPATIQIYTMHHPYPTTFGIRSDAESNPNVDFQASVSLNQLYKLMDRALYNLLTEVISEDYYEAKQIMDNAARDGEGYKALYMLLKLCLPRLNPMVAPTVPPLWTQGTELTKFVAKVRSYKDFDSNFDDETAIRHILQHVPEDEYPGVATVRGKYQAYVDAKETYNIQYSNIPNPPLPPPLPGDVSLAYIAYNINKNPVNATTRRMIAEEINKHPINAITRRAITEEIQKVQATMEVEEPTVMLTRRTGTKELCKACGTYGHQVNIDGCDQLAMVQNCLKFRQLCKKNNEESTIKNIHEKYKNFNEDKKKKSQEMSTRRNTERGNGKNDRNTERRSRSRDRTRITRLTSANEDSDSLYTDLSDDEYSFDTSDSYDRY</sequence>
<evidence type="ECO:0000313" key="4">
    <source>
        <dbReference type="Proteomes" id="UP001054902"/>
    </source>
</evidence>
<feature type="region of interest" description="Disordered" evidence="2">
    <location>
        <begin position="782"/>
        <end position="855"/>
    </location>
</feature>
<dbReference type="Proteomes" id="UP001054902">
    <property type="component" value="Unassembled WGS sequence"/>
</dbReference>
<keyword evidence="1" id="KW-0175">Coiled coil</keyword>
<feature type="coiled-coil region" evidence="1">
    <location>
        <begin position="266"/>
        <end position="347"/>
    </location>
</feature>
<dbReference type="EMBL" id="BLLK01000022">
    <property type="protein sequence ID" value="GFH47277.1"/>
    <property type="molecule type" value="Genomic_DNA"/>
</dbReference>
<comment type="caution">
    <text evidence="3">The sequence shown here is derived from an EMBL/GenBank/DDBJ whole genome shotgun (WGS) entry which is preliminary data.</text>
</comment>
<feature type="compositionally biased region" description="Basic and acidic residues" evidence="2">
    <location>
        <begin position="782"/>
        <end position="821"/>
    </location>
</feature>
<reference evidence="3 4" key="1">
    <citation type="journal article" date="2021" name="Sci. Rep.">
        <title>The genome of the diatom Chaetoceros tenuissimus carries an ancient integrated fragment of an extant virus.</title>
        <authorList>
            <person name="Hongo Y."/>
            <person name="Kimura K."/>
            <person name="Takaki Y."/>
            <person name="Yoshida Y."/>
            <person name="Baba S."/>
            <person name="Kobayashi G."/>
            <person name="Nagasaki K."/>
            <person name="Hano T."/>
            <person name="Tomaru Y."/>
        </authorList>
    </citation>
    <scope>NUCLEOTIDE SEQUENCE [LARGE SCALE GENOMIC DNA]</scope>
    <source>
        <strain evidence="3 4">NIES-3715</strain>
    </source>
</reference>
<name>A0AAD3CJK8_9STRA</name>
<evidence type="ECO:0000256" key="2">
    <source>
        <dbReference type="SAM" id="MobiDB-lite"/>
    </source>
</evidence>
<feature type="region of interest" description="Disordered" evidence="2">
    <location>
        <begin position="1"/>
        <end position="20"/>
    </location>
</feature>
<organism evidence="3 4">
    <name type="scientific">Chaetoceros tenuissimus</name>
    <dbReference type="NCBI Taxonomy" id="426638"/>
    <lineage>
        <taxon>Eukaryota</taxon>
        <taxon>Sar</taxon>
        <taxon>Stramenopiles</taxon>
        <taxon>Ochrophyta</taxon>
        <taxon>Bacillariophyta</taxon>
        <taxon>Coscinodiscophyceae</taxon>
        <taxon>Chaetocerotophycidae</taxon>
        <taxon>Chaetocerotales</taxon>
        <taxon>Chaetocerotaceae</taxon>
        <taxon>Chaetoceros</taxon>
    </lineage>
</organism>
<accession>A0AAD3CJK8</accession>
<gene>
    <name evidence="3" type="ORF">CTEN210_03752</name>
</gene>
<evidence type="ECO:0000256" key="1">
    <source>
        <dbReference type="SAM" id="Coils"/>
    </source>
</evidence>
<feature type="region of interest" description="Disordered" evidence="2">
    <location>
        <begin position="118"/>
        <end position="188"/>
    </location>
</feature>
<proteinExistence type="predicted"/>
<feature type="compositionally biased region" description="Acidic residues" evidence="2">
    <location>
        <begin position="137"/>
        <end position="150"/>
    </location>
</feature>
<protein>
    <submittedName>
        <fullName evidence="3">Uncharacterized protein</fullName>
    </submittedName>
</protein>
<keyword evidence="4" id="KW-1185">Reference proteome</keyword>
<dbReference type="AlphaFoldDB" id="A0AAD3CJK8"/>
<evidence type="ECO:0000313" key="3">
    <source>
        <dbReference type="EMBL" id="GFH47277.1"/>
    </source>
</evidence>